<feature type="binding site" evidence="9">
    <location>
        <position position="209"/>
    </location>
    <ligand>
        <name>1-deoxy-D-xylulose 5-phosphate</name>
        <dbReference type="ChEBI" id="CHEBI:57792"/>
    </ligand>
</feature>
<feature type="binding site" evidence="9">
    <location>
        <position position="202"/>
    </location>
    <ligand>
        <name>NADPH</name>
        <dbReference type="ChEBI" id="CHEBI:57783"/>
    </ligand>
</feature>
<dbReference type="InterPro" id="IPR013512">
    <property type="entry name" value="DXP_reductoisomerase_N"/>
</dbReference>
<evidence type="ECO:0000313" key="13">
    <source>
        <dbReference type="EMBL" id="TLS67265.1"/>
    </source>
</evidence>
<dbReference type="PANTHER" id="PTHR30525">
    <property type="entry name" value="1-DEOXY-D-XYLULOSE 5-PHOSPHATE REDUCTOISOMERASE"/>
    <property type="match status" value="1"/>
</dbReference>
<dbReference type="SUPFAM" id="SSF55347">
    <property type="entry name" value="Glyceraldehyde-3-phosphate dehydrogenase-like, C-terminal domain"/>
    <property type="match status" value="1"/>
</dbReference>
<dbReference type="Pfam" id="PF13288">
    <property type="entry name" value="DXPR_C"/>
    <property type="match status" value="1"/>
</dbReference>
<dbReference type="InterPro" id="IPR003821">
    <property type="entry name" value="DXP_reductoisomerase"/>
</dbReference>
<feature type="binding site" evidence="9">
    <location>
        <position position="214"/>
    </location>
    <ligand>
        <name>1-deoxy-D-xylulose 5-phosphate</name>
        <dbReference type="ChEBI" id="CHEBI:57792"/>
    </ligand>
</feature>
<dbReference type="GO" id="GO:0030604">
    <property type="term" value="F:1-deoxy-D-xylulose-5-phosphate reductoisomerase activity"/>
    <property type="evidence" value="ECO:0007669"/>
    <property type="project" value="UniProtKB-UniRule"/>
</dbReference>
<dbReference type="EC" id="1.1.1.267" evidence="9"/>
<evidence type="ECO:0000256" key="9">
    <source>
        <dbReference type="HAMAP-Rule" id="MF_00183"/>
    </source>
</evidence>
<keyword evidence="4 9" id="KW-0521">NADP</keyword>
<feature type="binding site" evidence="9">
    <location>
        <position position="148"/>
    </location>
    <ligand>
        <name>1-deoxy-D-xylulose 5-phosphate</name>
        <dbReference type="ChEBI" id="CHEBI:57792"/>
    </ligand>
</feature>
<keyword evidence="5 9" id="KW-0560">Oxidoreductase</keyword>
<dbReference type="InterPro" id="IPR036291">
    <property type="entry name" value="NAD(P)-bd_dom_sf"/>
</dbReference>
<evidence type="ECO:0000256" key="2">
    <source>
        <dbReference type="ARBA" id="ARBA00006825"/>
    </source>
</evidence>
<comment type="catalytic activity">
    <reaction evidence="8">
        <text>2-C-methyl-D-erythritol 4-phosphate + NADP(+) = 1-deoxy-D-xylulose 5-phosphate + NADPH + H(+)</text>
        <dbReference type="Rhea" id="RHEA:13717"/>
        <dbReference type="ChEBI" id="CHEBI:15378"/>
        <dbReference type="ChEBI" id="CHEBI:57783"/>
        <dbReference type="ChEBI" id="CHEBI:57792"/>
        <dbReference type="ChEBI" id="CHEBI:58262"/>
        <dbReference type="ChEBI" id="CHEBI:58349"/>
        <dbReference type="EC" id="1.1.1.267"/>
    </reaction>
    <physiologicalReaction direction="right-to-left" evidence="8">
        <dbReference type="Rhea" id="RHEA:13719"/>
    </physiologicalReaction>
</comment>
<comment type="pathway">
    <text evidence="1 9">Isoprenoid biosynthesis; isopentenyl diphosphate biosynthesis via DXP pathway; isopentenyl diphosphate from 1-deoxy-D-xylulose 5-phosphate: step 1/6.</text>
</comment>
<dbReference type="Proteomes" id="UP000306585">
    <property type="component" value="Unassembled WGS sequence"/>
</dbReference>
<dbReference type="PROSITE" id="PS51257">
    <property type="entry name" value="PROKAR_LIPOPROTEIN"/>
    <property type="match status" value="1"/>
</dbReference>
<dbReference type="Gene3D" id="1.10.1740.10">
    <property type="match status" value="1"/>
</dbReference>
<dbReference type="GO" id="GO:0051484">
    <property type="term" value="P:isopentenyl diphosphate biosynthetic process, methylerythritol 4-phosphate pathway involved in terpenoid biosynthetic process"/>
    <property type="evidence" value="ECO:0007669"/>
    <property type="project" value="TreeGrafter"/>
</dbReference>
<accession>A0A5R9GQD7</accession>
<feature type="binding site" evidence="9">
    <location>
        <position position="215"/>
    </location>
    <ligand>
        <name>1-deoxy-D-xylulose 5-phosphate</name>
        <dbReference type="ChEBI" id="CHEBI:57792"/>
    </ligand>
</feature>
<dbReference type="HAMAP" id="MF_00183">
    <property type="entry name" value="DXP_reductoisom"/>
    <property type="match status" value="1"/>
</dbReference>
<dbReference type="Pfam" id="PF02670">
    <property type="entry name" value="DXP_reductoisom"/>
    <property type="match status" value="1"/>
</dbReference>
<evidence type="ECO:0000256" key="3">
    <source>
        <dbReference type="ARBA" id="ARBA00022723"/>
    </source>
</evidence>
<dbReference type="SUPFAM" id="SSF69055">
    <property type="entry name" value="1-deoxy-D-xylulose-5-phosphate reductoisomerase, C-terminal domain"/>
    <property type="match status" value="1"/>
</dbReference>
<evidence type="ECO:0000256" key="4">
    <source>
        <dbReference type="ARBA" id="ARBA00022857"/>
    </source>
</evidence>
<dbReference type="Pfam" id="PF08436">
    <property type="entry name" value="DXP_redisom_C"/>
    <property type="match status" value="1"/>
</dbReference>
<feature type="binding site" evidence="9">
    <location>
        <position position="149"/>
    </location>
    <ligand>
        <name>1-deoxy-D-xylulose 5-phosphate</name>
        <dbReference type="ChEBI" id="CHEBI:57792"/>
    </ligand>
</feature>
<feature type="domain" description="1-deoxy-D-xylulose 5-phosphate reductoisomerase C-terminal" evidence="11">
    <location>
        <begin position="143"/>
        <end position="226"/>
    </location>
</feature>
<evidence type="ECO:0000259" key="10">
    <source>
        <dbReference type="Pfam" id="PF02670"/>
    </source>
</evidence>
<dbReference type="InterPro" id="IPR036169">
    <property type="entry name" value="DXPR_C_sf"/>
</dbReference>
<protein>
    <recommendedName>
        <fullName evidence="9">1-deoxy-D-xylulose 5-phosphate reductoisomerase</fullName>
        <shortName evidence="9">DXP reductoisomerase</shortName>
        <ecNumber evidence="9">1.1.1.267</ecNumber>
    </recommendedName>
    <alternativeName>
        <fullName evidence="9">1-deoxyxylulose-5-phosphate reductoisomerase</fullName>
    </alternativeName>
    <alternativeName>
        <fullName evidence="9">2-C-methyl-D-erythritol 4-phosphate synthase</fullName>
    </alternativeName>
</protein>
<keyword evidence="9" id="KW-0460">Magnesium</keyword>
<dbReference type="AlphaFoldDB" id="A0A5R9GQD7"/>
<evidence type="ECO:0000259" key="12">
    <source>
        <dbReference type="Pfam" id="PF13288"/>
    </source>
</evidence>
<evidence type="ECO:0000256" key="6">
    <source>
        <dbReference type="ARBA" id="ARBA00023211"/>
    </source>
</evidence>
<dbReference type="SUPFAM" id="SSF51735">
    <property type="entry name" value="NAD(P)-binding Rossmann-fold domains"/>
    <property type="match status" value="1"/>
</dbReference>
<feature type="binding site" evidence="9">
    <location>
        <position position="10"/>
    </location>
    <ligand>
        <name>NADPH</name>
        <dbReference type="ChEBI" id="CHEBI:57783"/>
    </ligand>
</feature>
<feature type="binding site" evidence="9">
    <location>
        <position position="37"/>
    </location>
    <ligand>
        <name>NADPH</name>
        <dbReference type="ChEBI" id="CHEBI:57783"/>
    </ligand>
</feature>
<dbReference type="UniPathway" id="UPA00056">
    <property type="reaction ID" value="UER00092"/>
</dbReference>
<feature type="binding site" evidence="9">
    <location>
        <position position="149"/>
    </location>
    <ligand>
        <name>Mn(2+)</name>
        <dbReference type="ChEBI" id="CHEBI:29035"/>
    </ligand>
</feature>
<feature type="binding site" evidence="9">
    <location>
        <position position="13"/>
    </location>
    <ligand>
        <name>NADPH</name>
        <dbReference type="ChEBI" id="CHEBI:57783"/>
    </ligand>
</feature>
<comment type="cofactor">
    <cofactor evidence="9">
        <name>Mg(2+)</name>
        <dbReference type="ChEBI" id="CHEBI:18420"/>
    </cofactor>
    <cofactor evidence="9">
        <name>Mn(2+)</name>
        <dbReference type="ChEBI" id="CHEBI:29035"/>
    </cofactor>
</comment>
<dbReference type="EMBL" id="VBRY01000006">
    <property type="protein sequence ID" value="TLS67265.1"/>
    <property type="molecule type" value="Genomic_DNA"/>
</dbReference>
<comment type="caution">
    <text evidence="9">Lacks conserved residue(s) required for the propagation of feature annotation.</text>
</comment>
<keyword evidence="13" id="KW-0413">Isomerase</keyword>
<feature type="binding site" evidence="9">
    <location>
        <position position="147"/>
    </location>
    <ligand>
        <name>Mn(2+)</name>
        <dbReference type="ChEBI" id="CHEBI:29035"/>
    </ligand>
</feature>
<dbReference type="RefSeq" id="WP_138239181.1">
    <property type="nucleotide sequence ID" value="NZ_VBRY01000006.1"/>
</dbReference>
<keyword evidence="7 9" id="KW-0414">Isoprene biosynthesis</keyword>
<feature type="binding site" evidence="9">
    <location>
        <position position="12"/>
    </location>
    <ligand>
        <name>NADPH</name>
        <dbReference type="ChEBI" id="CHEBI:57783"/>
    </ligand>
</feature>
<evidence type="ECO:0000256" key="1">
    <source>
        <dbReference type="ARBA" id="ARBA00005094"/>
    </source>
</evidence>
<feature type="binding site" evidence="9">
    <location>
        <position position="173"/>
    </location>
    <ligand>
        <name>1-deoxy-D-xylulose 5-phosphate</name>
        <dbReference type="ChEBI" id="CHEBI:57792"/>
    </ligand>
</feature>
<feature type="binding site" evidence="9">
    <location>
        <position position="196"/>
    </location>
    <ligand>
        <name>1-deoxy-D-xylulose 5-phosphate</name>
        <dbReference type="ChEBI" id="CHEBI:57792"/>
    </ligand>
</feature>
<dbReference type="Gene3D" id="3.40.50.720">
    <property type="entry name" value="NAD(P)-binding Rossmann-like Domain"/>
    <property type="match status" value="1"/>
</dbReference>
<keyword evidence="3 9" id="KW-0479">Metal-binding</keyword>
<dbReference type="InterPro" id="IPR026877">
    <property type="entry name" value="DXPR_C"/>
</dbReference>
<evidence type="ECO:0000256" key="7">
    <source>
        <dbReference type="ARBA" id="ARBA00023229"/>
    </source>
</evidence>
<proteinExistence type="inferred from homology"/>
<comment type="function">
    <text evidence="9">Catalyzes the NADPH-dependent rearrangement and reduction of 1-deoxy-D-xylulose-5-phosphate (DXP) to 2-C-methyl-D-erythritol 4-phosphate (MEP).</text>
</comment>
<dbReference type="GO" id="GO:0070402">
    <property type="term" value="F:NADPH binding"/>
    <property type="evidence" value="ECO:0007669"/>
    <property type="project" value="InterPro"/>
</dbReference>
<gene>
    <name evidence="9" type="primary">dxr</name>
    <name evidence="13" type="ORF">FEF65_07470</name>
</gene>
<feature type="binding site" evidence="9">
    <location>
        <position position="218"/>
    </location>
    <ligand>
        <name>1-deoxy-D-xylulose 5-phosphate</name>
        <dbReference type="ChEBI" id="CHEBI:57792"/>
    </ligand>
</feature>
<comment type="caution">
    <text evidence="13">The sequence shown here is derived from an EMBL/GenBank/DDBJ whole genome shotgun (WGS) entry which is preliminary data.</text>
</comment>
<feature type="domain" description="1-deoxy-D-xylulose 5-phosphate reductoisomerase N-terminal" evidence="10">
    <location>
        <begin position="4"/>
        <end position="129"/>
    </location>
</feature>
<dbReference type="FunFam" id="3.40.50.720:FF:000045">
    <property type="entry name" value="1-deoxy-D-xylulose 5-phosphate reductoisomerase"/>
    <property type="match status" value="1"/>
</dbReference>
<dbReference type="NCBIfam" id="TIGR00243">
    <property type="entry name" value="Dxr"/>
    <property type="match status" value="1"/>
</dbReference>
<sequence length="382" mass="40692">MMRLTVLGATGSIGCSTVDVMLRHPERFSAHALVGHRNSEKMLELAQKLRPAWVVMTDVAAAAALQGRLPDGVRLAEGMDAASELAASSETDMVMAAMVGAAGLPATLAAVRAGKRVGLANKECLVTAGRIFMAAAQRSGAAVVPVDSEHAAVHQCLVGHDRASVTRVILTASGGPFRDRDPSTLYHVTPAEAVAHPNWDMGAKISIDSATMMNKALELIEARWLFDVPPEKLSAIVHPESIVHAMVEYLDGSVLAQLAMPDMRMPIAYAMQAEPRLATGISWLDLARTGSLHFQAVDHARFPAMALVEHVLRGDDSLSIVFNAANEVANAAFRAGRIGFMDIVATVEQVLSRIPCTPVVTLEEVWQVDADARAVAEEVICA</sequence>
<feature type="binding site" evidence="9">
    <location>
        <position position="122"/>
    </location>
    <ligand>
        <name>1-deoxy-D-xylulose 5-phosphate</name>
        <dbReference type="ChEBI" id="CHEBI:57792"/>
    </ligand>
</feature>
<feature type="binding site" evidence="9">
    <location>
        <position position="123"/>
    </location>
    <ligand>
        <name>NADPH</name>
        <dbReference type="ChEBI" id="CHEBI:57783"/>
    </ligand>
</feature>
<comment type="similarity">
    <text evidence="2 9">Belongs to the DXR family.</text>
</comment>
<evidence type="ECO:0000313" key="14">
    <source>
        <dbReference type="Proteomes" id="UP000306585"/>
    </source>
</evidence>
<feature type="binding site" evidence="9">
    <location>
        <position position="218"/>
    </location>
    <ligand>
        <name>Mn(2+)</name>
        <dbReference type="ChEBI" id="CHEBI:29035"/>
    </ligand>
</feature>
<dbReference type="GO" id="GO:0030145">
    <property type="term" value="F:manganese ion binding"/>
    <property type="evidence" value="ECO:0007669"/>
    <property type="project" value="TreeGrafter"/>
</dbReference>
<organism evidence="13 14">
    <name type="scientific">Mariprofundus erugo</name>
    <dbReference type="NCBI Taxonomy" id="2528639"/>
    <lineage>
        <taxon>Bacteria</taxon>
        <taxon>Pseudomonadati</taxon>
        <taxon>Pseudomonadota</taxon>
        <taxon>Candidatius Mariprofundia</taxon>
        <taxon>Mariprofundales</taxon>
        <taxon>Mariprofundaceae</taxon>
        <taxon>Mariprofundus</taxon>
    </lineage>
</organism>
<keyword evidence="14" id="KW-1185">Reference proteome</keyword>
<evidence type="ECO:0000256" key="5">
    <source>
        <dbReference type="ARBA" id="ARBA00023002"/>
    </source>
</evidence>
<dbReference type="InterPro" id="IPR013644">
    <property type="entry name" value="DXP_reductoisomerase_C"/>
</dbReference>
<feature type="domain" description="DXP reductoisomerase C-terminal" evidence="12">
    <location>
        <begin position="258"/>
        <end position="374"/>
    </location>
</feature>
<evidence type="ECO:0000256" key="8">
    <source>
        <dbReference type="ARBA" id="ARBA00048543"/>
    </source>
</evidence>
<name>A0A5R9GQD7_9PROT</name>
<keyword evidence="6 9" id="KW-0464">Manganese</keyword>
<feature type="binding site" evidence="9">
    <location>
        <position position="11"/>
    </location>
    <ligand>
        <name>NADPH</name>
        <dbReference type="ChEBI" id="CHEBI:57783"/>
    </ligand>
</feature>
<feature type="binding site" evidence="9">
    <location>
        <position position="121"/>
    </location>
    <ligand>
        <name>NADPH</name>
        <dbReference type="ChEBI" id="CHEBI:57783"/>
    </ligand>
</feature>
<dbReference type="PANTHER" id="PTHR30525:SF0">
    <property type="entry name" value="1-DEOXY-D-XYLULOSE 5-PHOSPHATE REDUCTOISOMERASE, CHLOROPLASTIC"/>
    <property type="match status" value="1"/>
</dbReference>
<dbReference type="GO" id="GO:0016853">
    <property type="term" value="F:isomerase activity"/>
    <property type="evidence" value="ECO:0007669"/>
    <property type="project" value="UniProtKB-KW"/>
</dbReference>
<reference evidence="13 14" key="1">
    <citation type="journal article" date="2019" name="Appl. Environ. Microbiol.">
        <title>Environmental Evidence and Genomic Insight of Iron-oxidizing Bacteria Preference Towards More Corrosion Resistant Stainless Steel at Higher Salinities.</title>
        <authorList>
            <person name="Garrison C.E."/>
            <person name="Price K.A."/>
            <person name="Field E.K."/>
        </authorList>
    </citation>
    <scope>NUCLEOTIDE SEQUENCE [LARGE SCALE GENOMIC DNA]</scope>
    <source>
        <strain evidence="13 14">P3</strain>
    </source>
</reference>
<dbReference type="PIRSF" id="PIRSF006205">
    <property type="entry name" value="Dxp_reductismrs"/>
    <property type="match status" value="1"/>
</dbReference>
<feature type="binding site" evidence="9">
    <location>
        <position position="38"/>
    </location>
    <ligand>
        <name>NADPH</name>
        <dbReference type="ChEBI" id="CHEBI:57783"/>
    </ligand>
</feature>
<evidence type="ECO:0000259" key="11">
    <source>
        <dbReference type="Pfam" id="PF08436"/>
    </source>
</evidence>